<evidence type="ECO:0000313" key="3">
    <source>
        <dbReference type="Proteomes" id="UP000008311"/>
    </source>
</evidence>
<organism evidence="2 3">
    <name type="scientific">Ricinus communis</name>
    <name type="common">Castor bean</name>
    <dbReference type="NCBI Taxonomy" id="3988"/>
    <lineage>
        <taxon>Eukaryota</taxon>
        <taxon>Viridiplantae</taxon>
        <taxon>Streptophyta</taxon>
        <taxon>Embryophyta</taxon>
        <taxon>Tracheophyta</taxon>
        <taxon>Spermatophyta</taxon>
        <taxon>Magnoliopsida</taxon>
        <taxon>eudicotyledons</taxon>
        <taxon>Gunneridae</taxon>
        <taxon>Pentapetalae</taxon>
        <taxon>rosids</taxon>
        <taxon>fabids</taxon>
        <taxon>Malpighiales</taxon>
        <taxon>Euphorbiaceae</taxon>
        <taxon>Acalyphoideae</taxon>
        <taxon>Acalypheae</taxon>
        <taxon>Ricinus</taxon>
    </lineage>
</organism>
<sequence length="54" mass="5785">MKVERAASEGGEAIGEGGKGDRRSRRGWLVQVKLLIGIAVKDGVVDDDKLYATI</sequence>
<evidence type="ECO:0000256" key="1">
    <source>
        <dbReference type="SAM" id="MobiDB-lite"/>
    </source>
</evidence>
<dbReference type="Proteomes" id="UP000008311">
    <property type="component" value="Unassembled WGS sequence"/>
</dbReference>
<dbReference type="InParanoid" id="B9T5R3"/>
<dbReference type="EMBL" id="EQ974545">
    <property type="protein sequence ID" value="EEF28800.1"/>
    <property type="molecule type" value="Genomic_DNA"/>
</dbReference>
<gene>
    <name evidence="2" type="ORF">RCOM_1147410</name>
</gene>
<protein>
    <submittedName>
        <fullName evidence="2">Uncharacterized protein</fullName>
    </submittedName>
</protein>
<accession>B9T5R3</accession>
<name>B9T5R3_RICCO</name>
<feature type="region of interest" description="Disordered" evidence="1">
    <location>
        <begin position="1"/>
        <end position="23"/>
    </location>
</feature>
<dbReference type="AlphaFoldDB" id="B9T5R3"/>
<evidence type="ECO:0000313" key="2">
    <source>
        <dbReference type="EMBL" id="EEF28800.1"/>
    </source>
</evidence>
<reference evidence="3" key="1">
    <citation type="journal article" date="2010" name="Nat. Biotechnol.">
        <title>Draft genome sequence of the oilseed species Ricinus communis.</title>
        <authorList>
            <person name="Chan A.P."/>
            <person name="Crabtree J."/>
            <person name="Zhao Q."/>
            <person name="Lorenzi H."/>
            <person name="Orvis J."/>
            <person name="Puiu D."/>
            <person name="Melake-Berhan A."/>
            <person name="Jones K.M."/>
            <person name="Redman J."/>
            <person name="Chen G."/>
            <person name="Cahoon E.B."/>
            <person name="Gedil M."/>
            <person name="Stanke M."/>
            <person name="Haas B.J."/>
            <person name="Wortman J.R."/>
            <person name="Fraser-Liggett C.M."/>
            <person name="Ravel J."/>
            <person name="Rabinowicz P.D."/>
        </authorList>
    </citation>
    <scope>NUCLEOTIDE SEQUENCE [LARGE SCALE GENOMIC DNA]</scope>
    <source>
        <strain evidence="3">cv. Hale</strain>
    </source>
</reference>
<keyword evidence="3" id="KW-1185">Reference proteome</keyword>
<proteinExistence type="predicted"/>